<accession>A0ABQ2N1Y0</accession>
<gene>
    <name evidence="1" type="ORF">GCM10010910_22850</name>
</gene>
<keyword evidence="2" id="KW-1185">Reference proteome</keyword>
<comment type="caution">
    <text evidence="1">The sequence shown here is derived from an EMBL/GenBank/DDBJ whole genome shotgun (WGS) entry which is preliminary data.</text>
</comment>
<evidence type="ECO:0000313" key="1">
    <source>
        <dbReference type="EMBL" id="GGO65515.1"/>
    </source>
</evidence>
<proteinExistence type="predicted"/>
<dbReference type="EMBL" id="BMMQ01000007">
    <property type="protein sequence ID" value="GGO65515.1"/>
    <property type="molecule type" value="Genomic_DNA"/>
</dbReference>
<dbReference type="Proteomes" id="UP000638043">
    <property type="component" value="Unassembled WGS sequence"/>
</dbReference>
<name>A0ABQ2N1Y0_9MICO</name>
<organism evidence="1 2">
    <name type="scientific">Microbacterium nanhaiense</name>
    <dbReference type="NCBI Taxonomy" id="1301026"/>
    <lineage>
        <taxon>Bacteria</taxon>
        <taxon>Bacillati</taxon>
        <taxon>Actinomycetota</taxon>
        <taxon>Actinomycetes</taxon>
        <taxon>Micrococcales</taxon>
        <taxon>Microbacteriaceae</taxon>
        <taxon>Microbacterium</taxon>
    </lineage>
</organism>
<evidence type="ECO:0000313" key="2">
    <source>
        <dbReference type="Proteomes" id="UP000638043"/>
    </source>
</evidence>
<evidence type="ECO:0008006" key="3">
    <source>
        <dbReference type="Google" id="ProtNLM"/>
    </source>
</evidence>
<reference evidence="2" key="1">
    <citation type="journal article" date="2019" name="Int. J. Syst. Evol. Microbiol.">
        <title>The Global Catalogue of Microorganisms (GCM) 10K type strain sequencing project: providing services to taxonomists for standard genome sequencing and annotation.</title>
        <authorList>
            <consortium name="The Broad Institute Genomics Platform"/>
            <consortium name="The Broad Institute Genome Sequencing Center for Infectious Disease"/>
            <person name="Wu L."/>
            <person name="Ma J."/>
        </authorList>
    </citation>
    <scope>NUCLEOTIDE SEQUENCE [LARGE SCALE GENOMIC DNA]</scope>
    <source>
        <strain evidence="2">CGMCC 4.7181</strain>
    </source>
</reference>
<sequence length="107" mass="11433">MITVPGVPAVARVFAVTIVARVVIVGHGRGRPAVVLAVVVRRGVILLVHHVPPSLRLPTELDGATRRSFAPRRERGSRFLDRSPVALIPIHAASIPPGGIHRAVIDQ</sequence>
<protein>
    <recommendedName>
        <fullName evidence="3">Secreted protein</fullName>
    </recommendedName>
</protein>